<evidence type="ECO:0000313" key="2">
    <source>
        <dbReference type="Proteomes" id="UP000824540"/>
    </source>
</evidence>
<organism evidence="1 2">
    <name type="scientific">Albula glossodonta</name>
    <name type="common">roundjaw bonefish</name>
    <dbReference type="NCBI Taxonomy" id="121402"/>
    <lineage>
        <taxon>Eukaryota</taxon>
        <taxon>Metazoa</taxon>
        <taxon>Chordata</taxon>
        <taxon>Craniata</taxon>
        <taxon>Vertebrata</taxon>
        <taxon>Euteleostomi</taxon>
        <taxon>Actinopterygii</taxon>
        <taxon>Neopterygii</taxon>
        <taxon>Teleostei</taxon>
        <taxon>Albuliformes</taxon>
        <taxon>Albulidae</taxon>
        <taxon>Albula</taxon>
    </lineage>
</organism>
<keyword evidence="2" id="KW-1185">Reference proteome</keyword>
<sequence>MFMLLSARARPCDALPEVDLHGALAQQLKDLVAAWTPSSSSALNPDSVVVVVGWLTSFSGSHGCLGAVLKRLTEGGT</sequence>
<name>A0A8T2PX07_9TELE</name>
<comment type="caution">
    <text evidence="1">The sequence shown here is derived from an EMBL/GenBank/DDBJ whole genome shotgun (WGS) entry which is preliminary data.</text>
</comment>
<dbReference type="Proteomes" id="UP000824540">
    <property type="component" value="Unassembled WGS sequence"/>
</dbReference>
<accession>A0A8T2PX07</accession>
<proteinExistence type="predicted"/>
<protein>
    <submittedName>
        <fullName evidence="1">Uncharacterized protein</fullName>
    </submittedName>
</protein>
<gene>
    <name evidence="1" type="ORF">JZ751_000729</name>
</gene>
<reference evidence="1" key="1">
    <citation type="thesis" date="2021" institute="BYU ScholarsArchive" country="Provo, UT, USA">
        <title>Applications of and Algorithms for Genome Assembly and Genomic Analyses with an Emphasis on Marine Teleosts.</title>
        <authorList>
            <person name="Pickett B.D."/>
        </authorList>
    </citation>
    <scope>NUCLEOTIDE SEQUENCE</scope>
    <source>
        <strain evidence="1">HI-2016</strain>
    </source>
</reference>
<dbReference type="EMBL" id="JAFBMS010000001">
    <property type="protein sequence ID" value="KAG9355885.1"/>
    <property type="molecule type" value="Genomic_DNA"/>
</dbReference>
<evidence type="ECO:0000313" key="1">
    <source>
        <dbReference type="EMBL" id="KAG9355885.1"/>
    </source>
</evidence>
<dbReference type="AlphaFoldDB" id="A0A8T2PX07"/>